<evidence type="ECO:0000256" key="5">
    <source>
        <dbReference type="ARBA" id="ARBA00023211"/>
    </source>
</evidence>
<feature type="domain" description="Calcineurin-like phosphoesterase" evidence="6">
    <location>
        <begin position="30"/>
        <end position="197"/>
    </location>
</feature>
<gene>
    <name evidence="7" type="ORF">EYB53_013185</name>
</gene>
<evidence type="ECO:0000256" key="3">
    <source>
        <dbReference type="ARBA" id="ARBA00022723"/>
    </source>
</evidence>
<dbReference type="SUPFAM" id="SSF56300">
    <property type="entry name" value="Metallo-dependent phosphatases"/>
    <property type="match status" value="1"/>
</dbReference>
<keyword evidence="1" id="KW-1003">Cell membrane</keyword>
<keyword evidence="4" id="KW-0472">Membrane</keyword>
<protein>
    <submittedName>
        <fullName evidence="7">Metallophosphoesterase</fullName>
    </submittedName>
</protein>
<reference evidence="7 8" key="1">
    <citation type="submission" date="2021-03" db="EMBL/GenBank/DDBJ databases">
        <authorList>
            <person name="Grouzdev D.S."/>
        </authorList>
    </citation>
    <scope>NUCLEOTIDE SEQUENCE [LARGE SCALE GENOMIC DNA]</scope>
    <source>
        <strain evidence="7 8">M50-1</strain>
    </source>
</reference>
<sequence length="450" mass="51598">MHFRRIILRPTGYTTGQFDPALIQTHQRRIVLSDLHMGGGDLLDDFQTDASFVRFVDQYVKSDEPTDLILAGDTFEFLQIRLPDLRDDEYSDSAARQRMEAILEAHRPAIEALARFIAQPRHCLTILVGNHDFELHFPSARQCLREALGVRVDDLRLRFGLHYHGGGVYIVHGNQFDPWNRFVHFNGVSEPFEMIRGSQLVKEVINDLEDDPLPFAHLIDNIKPSSALFWYLLALPRLRNQASRRFLARGVTGFLQVVAWPASHQLSPVSDESLPEAMPDLPILHRLWAAVVRFRRGRVARRREVARQVGNVAGAVKPSDEVLLQLQSEATRQIAREQRTFSDQSTRAILEIARRPAHQHDTLFVCGHTHLARIVPLGLGQFYVNTGSWTEIILDIATMRRQEQRFPFLEVTYPQGSRPVGRLLVWDDTDRIAHPWHEEVTPVRGRTVRP</sequence>
<keyword evidence="2" id="KW-0997">Cell inner membrane</keyword>
<dbReference type="InterPro" id="IPR029052">
    <property type="entry name" value="Metallo-depent_PP-like"/>
</dbReference>
<proteinExistence type="predicted"/>
<evidence type="ECO:0000313" key="7">
    <source>
        <dbReference type="EMBL" id="MBP1466663.1"/>
    </source>
</evidence>
<dbReference type="Pfam" id="PF00149">
    <property type="entry name" value="Metallophos"/>
    <property type="match status" value="1"/>
</dbReference>
<dbReference type="PANTHER" id="PTHR34990:SF2">
    <property type="entry name" value="BLL8164 PROTEIN"/>
    <property type="match status" value="1"/>
</dbReference>
<evidence type="ECO:0000313" key="8">
    <source>
        <dbReference type="Proteomes" id="UP001193081"/>
    </source>
</evidence>
<evidence type="ECO:0000256" key="2">
    <source>
        <dbReference type="ARBA" id="ARBA00022519"/>
    </source>
</evidence>
<evidence type="ECO:0000259" key="6">
    <source>
        <dbReference type="Pfam" id="PF00149"/>
    </source>
</evidence>
<dbReference type="Proteomes" id="UP001193081">
    <property type="component" value="Unassembled WGS sequence"/>
</dbReference>
<comment type="caution">
    <text evidence="7">The sequence shown here is derived from an EMBL/GenBank/DDBJ whole genome shotgun (WGS) entry which is preliminary data.</text>
</comment>
<dbReference type="InterPro" id="IPR004843">
    <property type="entry name" value="Calcineurin-like_PHP"/>
</dbReference>
<accession>A0ABS4DB27</accession>
<evidence type="ECO:0000256" key="1">
    <source>
        <dbReference type="ARBA" id="ARBA00022475"/>
    </source>
</evidence>
<keyword evidence="8" id="KW-1185">Reference proteome</keyword>
<organism evidence="7 8">
    <name type="scientific">Candidatus Chloroploca mongolica</name>
    <dbReference type="NCBI Taxonomy" id="2528176"/>
    <lineage>
        <taxon>Bacteria</taxon>
        <taxon>Bacillati</taxon>
        <taxon>Chloroflexota</taxon>
        <taxon>Chloroflexia</taxon>
        <taxon>Chloroflexales</taxon>
        <taxon>Chloroflexineae</taxon>
        <taxon>Oscillochloridaceae</taxon>
        <taxon>Candidatus Chloroploca</taxon>
    </lineage>
</organism>
<dbReference type="PANTHER" id="PTHR34990">
    <property type="entry name" value="UDP-2,3-DIACYLGLUCOSAMINE HYDROLASE-RELATED"/>
    <property type="match status" value="1"/>
</dbReference>
<dbReference type="Gene3D" id="3.60.21.10">
    <property type="match status" value="1"/>
</dbReference>
<name>A0ABS4DB27_9CHLR</name>
<dbReference type="EMBL" id="SIJK02000022">
    <property type="protein sequence ID" value="MBP1466663.1"/>
    <property type="molecule type" value="Genomic_DNA"/>
</dbReference>
<keyword evidence="5" id="KW-0464">Manganese</keyword>
<evidence type="ECO:0000256" key="4">
    <source>
        <dbReference type="ARBA" id="ARBA00023136"/>
    </source>
</evidence>
<dbReference type="InterPro" id="IPR043461">
    <property type="entry name" value="LpxH-like"/>
</dbReference>
<keyword evidence="3" id="KW-0479">Metal-binding</keyword>